<evidence type="ECO:0000313" key="2">
    <source>
        <dbReference type="Proteomes" id="UP001189000"/>
    </source>
</evidence>
<accession>A0AAE4T462</accession>
<dbReference type="PANTHER" id="PTHR17985:SF8">
    <property type="entry name" value="TRANSPORT AND GOLGI ORGANIZATION PROTEIN 2 HOMOLOG"/>
    <property type="match status" value="1"/>
</dbReference>
<comment type="caution">
    <text evidence="1">The sequence shown here is derived from an EMBL/GenBank/DDBJ whole genome shotgun (WGS) entry which is preliminary data.</text>
</comment>
<reference evidence="1" key="1">
    <citation type="submission" date="2023-02" db="EMBL/GenBank/DDBJ databases">
        <title>Elizabethkingia anophelis draft genomes.</title>
        <authorList>
            <person name="Nicholson A.C."/>
            <person name="Whitney A.M."/>
            <person name="Humrighouse B.W."/>
            <person name="Villarma A."/>
            <person name="Bell M."/>
            <person name="Mcquiston J."/>
        </authorList>
    </citation>
    <scope>NUCLEOTIDE SEQUENCE</scope>
    <source>
        <strain evidence="1">B4955</strain>
    </source>
</reference>
<dbReference type="InterPro" id="IPR008551">
    <property type="entry name" value="TANGO2"/>
</dbReference>
<name>A0AAE4T462_9FLAO</name>
<protein>
    <recommendedName>
        <fullName evidence="3">NRDE family protein</fullName>
    </recommendedName>
</protein>
<sequence length="245" mass="27685">MCTVTYIPTADGFYLTSSRDEKASRATIPPAKYSAGGIDLIYPKDELAGGTWIASNYNGRTACLLNGAFLNHEKQEHYVQSRGLVLLDSFKHKNTVEFSNAVDLENVEPFTMISLNYQFGTIVEFTEFRWDGTNKHLKRLDTSKSQIWSSSTLYSTKIQLKRAALFESWIEQFKRADGRNILSFHNRKHGLSTPHDIVMKGEGDLMTISISQIHFGKGNSIFIYCDMLNNKVYTTELLKTTGTNA</sequence>
<evidence type="ECO:0008006" key="3">
    <source>
        <dbReference type="Google" id="ProtNLM"/>
    </source>
</evidence>
<dbReference type="Pfam" id="PF05742">
    <property type="entry name" value="TANGO2"/>
    <property type="match status" value="1"/>
</dbReference>
<gene>
    <name evidence="1" type="ORF">CMU51_04095</name>
</gene>
<dbReference type="PANTHER" id="PTHR17985">
    <property type="entry name" value="SER/THR-RICH PROTEIN T10 IN DGCR REGION"/>
    <property type="match status" value="1"/>
</dbReference>
<evidence type="ECO:0000313" key="1">
    <source>
        <dbReference type="EMBL" id="MDV3663234.1"/>
    </source>
</evidence>
<dbReference type="AlphaFoldDB" id="A0AAE4T462"/>
<dbReference type="Proteomes" id="UP001189000">
    <property type="component" value="Unassembled WGS sequence"/>
</dbReference>
<organism evidence="1 2">
    <name type="scientific">Elizabethkingia anophelis</name>
    <dbReference type="NCBI Taxonomy" id="1117645"/>
    <lineage>
        <taxon>Bacteria</taxon>
        <taxon>Pseudomonadati</taxon>
        <taxon>Bacteroidota</taxon>
        <taxon>Flavobacteriia</taxon>
        <taxon>Flavobacteriales</taxon>
        <taxon>Weeksellaceae</taxon>
        <taxon>Elizabethkingia</taxon>
    </lineage>
</organism>
<dbReference type="EMBL" id="NWGY01000003">
    <property type="protein sequence ID" value="MDV3663234.1"/>
    <property type="molecule type" value="Genomic_DNA"/>
</dbReference>
<proteinExistence type="predicted"/>